<name>M6V973_9LEPT</name>
<proteinExistence type="predicted"/>
<dbReference type="Proteomes" id="UP000012160">
    <property type="component" value="Unassembled WGS sequence"/>
</dbReference>
<evidence type="ECO:0000313" key="3">
    <source>
        <dbReference type="Proteomes" id="UP000012160"/>
    </source>
</evidence>
<protein>
    <submittedName>
        <fullName evidence="2">Uncharacterized protein</fullName>
    </submittedName>
</protein>
<sequence length="41" mass="4767">MRGEPSASFNPRLSAKKRDENNFKSQKLLKRELDFIKGCLI</sequence>
<comment type="caution">
    <text evidence="2">The sequence shown here is derived from an EMBL/GenBank/DDBJ whole genome shotgun (WGS) entry which is preliminary data.</text>
</comment>
<dbReference type="EMBL" id="AHOQ02000024">
    <property type="protein sequence ID" value="EMO46043.1"/>
    <property type="molecule type" value="Genomic_DNA"/>
</dbReference>
<accession>M6V973</accession>
<feature type="region of interest" description="Disordered" evidence="1">
    <location>
        <begin position="1"/>
        <end position="21"/>
    </location>
</feature>
<organism evidence="2 3">
    <name type="scientific">Leptospira santarosai str. ZUN179</name>
    <dbReference type="NCBI Taxonomy" id="1049985"/>
    <lineage>
        <taxon>Bacteria</taxon>
        <taxon>Pseudomonadati</taxon>
        <taxon>Spirochaetota</taxon>
        <taxon>Spirochaetia</taxon>
        <taxon>Leptospirales</taxon>
        <taxon>Leptospiraceae</taxon>
        <taxon>Leptospira</taxon>
    </lineage>
</organism>
<reference evidence="2 3" key="1">
    <citation type="submission" date="2013-01" db="EMBL/GenBank/DDBJ databases">
        <authorList>
            <person name="Harkins D.M."/>
            <person name="Durkin A.S."/>
            <person name="Brinkac L.M."/>
            <person name="Haft D.H."/>
            <person name="Selengut J.D."/>
            <person name="Sanka R."/>
            <person name="DePew J."/>
            <person name="Purushe J."/>
            <person name="Matthias M.A."/>
            <person name="Vinetz J.M."/>
            <person name="Sutton G.G."/>
            <person name="Nierman W.C."/>
            <person name="Fouts D.E."/>
        </authorList>
    </citation>
    <scope>NUCLEOTIDE SEQUENCE [LARGE SCALE GENOMIC DNA]</scope>
    <source>
        <strain evidence="2 3">ZUN179</strain>
    </source>
</reference>
<dbReference type="AlphaFoldDB" id="M6V973"/>
<evidence type="ECO:0000256" key="1">
    <source>
        <dbReference type="SAM" id="MobiDB-lite"/>
    </source>
</evidence>
<gene>
    <name evidence="2" type="ORF">LEP1GSC187_2530</name>
</gene>
<evidence type="ECO:0000313" key="2">
    <source>
        <dbReference type="EMBL" id="EMO46043.1"/>
    </source>
</evidence>